<dbReference type="AlphaFoldDB" id="A0A804HYR2"/>
<proteinExistence type="predicted"/>
<dbReference type="PANTHER" id="PTHR47926">
    <property type="entry name" value="PENTATRICOPEPTIDE REPEAT-CONTAINING PROTEIN"/>
    <property type="match status" value="1"/>
</dbReference>
<gene>
    <name evidence="3" type="ORF">GSMUA_58450.1</name>
</gene>
<accession>A0A804HYR2</accession>
<dbReference type="Pfam" id="PF13041">
    <property type="entry name" value="PPR_2"/>
    <property type="match status" value="2"/>
</dbReference>
<reference evidence="4" key="2">
    <citation type="submission" date="2021-05" db="UniProtKB">
        <authorList>
            <consortium name="EnsemblPlants"/>
        </authorList>
    </citation>
    <scope>IDENTIFICATION</scope>
    <source>
        <strain evidence="4">subsp. malaccensis</strain>
    </source>
</reference>
<dbReference type="EMBL" id="HG996467">
    <property type="protein sequence ID" value="CAG1860951.1"/>
    <property type="molecule type" value="Genomic_DNA"/>
</dbReference>
<dbReference type="GO" id="GO:0009451">
    <property type="term" value="P:RNA modification"/>
    <property type="evidence" value="ECO:0007669"/>
    <property type="project" value="InterPro"/>
</dbReference>
<dbReference type="InterPro" id="IPR011990">
    <property type="entry name" value="TPR-like_helical_dom_sf"/>
</dbReference>
<evidence type="ECO:0000313" key="4">
    <source>
        <dbReference type="EnsemblPlants" id="Ma02_p03150.1"/>
    </source>
</evidence>
<feature type="repeat" description="PPR" evidence="2">
    <location>
        <begin position="80"/>
        <end position="114"/>
    </location>
</feature>
<keyword evidence="5" id="KW-1185">Reference proteome</keyword>
<keyword evidence="1" id="KW-0677">Repeat</keyword>
<protein>
    <submittedName>
        <fullName evidence="3">(wild Malaysian banana) hypothetical protein</fullName>
    </submittedName>
</protein>
<sequence length="132" mass="14704">MLFEGMLKRNVVTWCAIISKCIQDGRSKDALALFSRMQTDGFELNDMTLVSVLAACAQLGALEQGKWVHGYVRSNGIKISVFLGTSLIDMYAKCGQVELGLKVFEEMQEENLLTYTMMIKGLAMHGRGFEVL</sequence>
<dbReference type="Proteomes" id="UP000012960">
    <property type="component" value="Unplaced"/>
</dbReference>
<evidence type="ECO:0000256" key="1">
    <source>
        <dbReference type="ARBA" id="ARBA00022737"/>
    </source>
</evidence>
<dbReference type="Gramene" id="Ma02_t03150.1">
    <property type="protein sequence ID" value="Ma02_p03150.1"/>
    <property type="gene ID" value="Ma02_g03150"/>
</dbReference>
<evidence type="ECO:0000313" key="5">
    <source>
        <dbReference type="Proteomes" id="UP000012960"/>
    </source>
</evidence>
<evidence type="ECO:0000313" key="3">
    <source>
        <dbReference type="EMBL" id="CAG1860951.1"/>
    </source>
</evidence>
<reference evidence="3" key="1">
    <citation type="submission" date="2021-03" db="EMBL/GenBank/DDBJ databases">
        <authorList>
            <consortium name="Genoscope - CEA"/>
            <person name="William W."/>
        </authorList>
    </citation>
    <scope>NUCLEOTIDE SEQUENCE</scope>
    <source>
        <strain evidence="3">Doubled-haploid Pahang</strain>
    </source>
</reference>
<dbReference type="InParanoid" id="A0A804HYR2"/>
<name>A0A804HYR2_MUSAM</name>
<evidence type="ECO:0000256" key="2">
    <source>
        <dbReference type="PROSITE-ProRule" id="PRU00708"/>
    </source>
</evidence>
<dbReference type="GO" id="GO:0003723">
    <property type="term" value="F:RNA binding"/>
    <property type="evidence" value="ECO:0007669"/>
    <property type="project" value="InterPro"/>
</dbReference>
<dbReference type="PANTHER" id="PTHR47926:SF365">
    <property type="entry name" value="DYW DOMAIN-CONTAINING PROTEIN"/>
    <property type="match status" value="1"/>
</dbReference>
<organism evidence="4 5">
    <name type="scientific">Musa acuminata subsp. malaccensis</name>
    <name type="common">Wild banana</name>
    <name type="synonym">Musa malaccensis</name>
    <dbReference type="NCBI Taxonomy" id="214687"/>
    <lineage>
        <taxon>Eukaryota</taxon>
        <taxon>Viridiplantae</taxon>
        <taxon>Streptophyta</taxon>
        <taxon>Embryophyta</taxon>
        <taxon>Tracheophyta</taxon>
        <taxon>Spermatophyta</taxon>
        <taxon>Magnoliopsida</taxon>
        <taxon>Liliopsida</taxon>
        <taxon>Zingiberales</taxon>
        <taxon>Musaceae</taxon>
        <taxon>Musa</taxon>
    </lineage>
</organism>
<dbReference type="InterPro" id="IPR046960">
    <property type="entry name" value="PPR_At4g14850-like_plant"/>
</dbReference>
<dbReference type="PROSITE" id="PS51375">
    <property type="entry name" value="PPR"/>
    <property type="match status" value="2"/>
</dbReference>
<feature type="repeat" description="PPR" evidence="2">
    <location>
        <begin position="10"/>
        <end position="44"/>
    </location>
</feature>
<dbReference type="EnsemblPlants" id="Ma02_t03150.1">
    <property type="protein sequence ID" value="Ma02_p03150.1"/>
    <property type="gene ID" value="Ma02_g03150"/>
</dbReference>
<dbReference type="Gene3D" id="1.25.40.10">
    <property type="entry name" value="Tetratricopeptide repeat domain"/>
    <property type="match status" value="2"/>
</dbReference>
<dbReference type="NCBIfam" id="TIGR00756">
    <property type="entry name" value="PPR"/>
    <property type="match status" value="2"/>
</dbReference>
<dbReference type="OMA" id="MGKEAIN"/>
<dbReference type="InterPro" id="IPR002885">
    <property type="entry name" value="PPR_rpt"/>
</dbReference>